<feature type="transmembrane region" description="Helical" evidence="1">
    <location>
        <begin position="194"/>
        <end position="217"/>
    </location>
</feature>
<dbReference type="OMA" id="QWDSPAF"/>
<feature type="domain" description="Interferon/interleukin receptor" evidence="3">
    <location>
        <begin position="93"/>
        <end position="184"/>
    </location>
</feature>
<keyword evidence="5" id="KW-1185">Reference proteome</keyword>
<dbReference type="InterPro" id="IPR013783">
    <property type="entry name" value="Ig-like_fold"/>
</dbReference>
<evidence type="ECO:0000259" key="3">
    <source>
        <dbReference type="Pfam" id="PF09294"/>
    </source>
</evidence>
<dbReference type="AlphaFoldDB" id="A0A3Q3XM82"/>
<dbReference type="STRING" id="94237.ENSMMOP00000025276"/>
<evidence type="ECO:0000259" key="2">
    <source>
        <dbReference type="Pfam" id="PF01108"/>
    </source>
</evidence>
<protein>
    <submittedName>
        <fullName evidence="4">Uncharacterized protein</fullName>
    </submittedName>
</protein>
<evidence type="ECO:0000256" key="1">
    <source>
        <dbReference type="SAM" id="Phobius"/>
    </source>
</evidence>
<dbReference type="Gene3D" id="2.60.40.10">
    <property type="entry name" value="Immunoglobulins"/>
    <property type="match status" value="1"/>
</dbReference>
<name>A0A3Q3XM82_MOLML</name>
<dbReference type="PANTHER" id="PTHR20859:SF46">
    <property type="entry name" value="INTERFERON GAMMA RECEPTOR 2"/>
    <property type="match status" value="1"/>
</dbReference>
<dbReference type="InterPro" id="IPR003961">
    <property type="entry name" value="FN3_dom"/>
</dbReference>
<dbReference type="GO" id="GO:0004896">
    <property type="term" value="F:cytokine receptor activity"/>
    <property type="evidence" value="ECO:0007669"/>
    <property type="project" value="TreeGrafter"/>
</dbReference>
<dbReference type="InterPro" id="IPR036116">
    <property type="entry name" value="FN3_sf"/>
</dbReference>
<dbReference type="SUPFAM" id="SSF49265">
    <property type="entry name" value="Fibronectin type III"/>
    <property type="match status" value="2"/>
</dbReference>
<dbReference type="InterPro" id="IPR015373">
    <property type="entry name" value="Interferon/interleukin_rcp_dom"/>
</dbReference>
<organism evidence="4 5">
    <name type="scientific">Mola mola</name>
    <name type="common">Ocean sunfish</name>
    <name type="synonym">Tetraodon mola</name>
    <dbReference type="NCBI Taxonomy" id="94237"/>
    <lineage>
        <taxon>Eukaryota</taxon>
        <taxon>Metazoa</taxon>
        <taxon>Chordata</taxon>
        <taxon>Craniata</taxon>
        <taxon>Vertebrata</taxon>
        <taxon>Euteleostomi</taxon>
        <taxon>Actinopterygii</taxon>
        <taxon>Neopterygii</taxon>
        <taxon>Teleostei</taxon>
        <taxon>Neoteleostei</taxon>
        <taxon>Acanthomorphata</taxon>
        <taxon>Eupercaria</taxon>
        <taxon>Tetraodontiformes</taxon>
        <taxon>Molidae</taxon>
        <taxon>Mola</taxon>
    </lineage>
</organism>
<keyword evidence="1" id="KW-0812">Transmembrane</keyword>
<evidence type="ECO:0000313" key="5">
    <source>
        <dbReference type="Proteomes" id="UP000261620"/>
    </source>
</evidence>
<dbReference type="PANTHER" id="PTHR20859">
    <property type="entry name" value="INTERFERON/INTERLEUKIN RECEPTOR"/>
    <property type="match status" value="1"/>
</dbReference>
<dbReference type="Proteomes" id="UP000261620">
    <property type="component" value="Unplaced"/>
</dbReference>
<feature type="domain" description="Fibronectin type-III" evidence="2">
    <location>
        <begin position="11"/>
        <end position="80"/>
    </location>
</feature>
<keyword evidence="1" id="KW-0472">Membrane</keyword>
<accession>A0A3Q3XM82</accession>
<proteinExistence type="predicted"/>
<keyword evidence="1" id="KW-1133">Transmembrane helix</keyword>
<dbReference type="Pfam" id="PF01108">
    <property type="entry name" value="Tissue_fac"/>
    <property type="match status" value="1"/>
</dbReference>
<dbReference type="GO" id="GO:0005886">
    <property type="term" value="C:plasma membrane"/>
    <property type="evidence" value="ECO:0007669"/>
    <property type="project" value="TreeGrafter"/>
</dbReference>
<sequence length="283" mass="31709">TVKCVDHFVKRNLRLTSYNMDLVLRWDPAEGAAGSPVYTAWMGCTNTSHLECDFSNPRILVYGTYIGRVRAELGAESSAWVESNKITLDNDSVIGPPGVTLFSSGTTIEVSIKDPVFAISTLREVYNFLTYSITYWKEGEREKQDRMHLSDLEIWTKYCVQVQVNVGRNITYPSRPSSPVCESTRNSEYTSAPWVAALVMFLFMGGAIALVVVAVVYRKTISSFLCPEDALPQHFKEYLLAPPDSSLHLAMRDPQPPQEVFHQVSVVAHDRTVEEGRPLEHAA</sequence>
<reference evidence="4" key="1">
    <citation type="submission" date="2025-08" db="UniProtKB">
        <authorList>
            <consortium name="Ensembl"/>
        </authorList>
    </citation>
    <scope>IDENTIFICATION</scope>
</reference>
<evidence type="ECO:0000313" key="4">
    <source>
        <dbReference type="Ensembl" id="ENSMMOP00000025276.1"/>
    </source>
</evidence>
<reference evidence="4" key="2">
    <citation type="submission" date="2025-09" db="UniProtKB">
        <authorList>
            <consortium name="Ensembl"/>
        </authorList>
    </citation>
    <scope>IDENTIFICATION</scope>
</reference>
<dbReference type="Ensembl" id="ENSMMOT00000025698.1">
    <property type="protein sequence ID" value="ENSMMOP00000025276.1"/>
    <property type="gene ID" value="ENSMMOG00000019181.1"/>
</dbReference>
<dbReference type="InterPro" id="IPR050650">
    <property type="entry name" value="Type-II_Cytokine-TF_Rcpt"/>
</dbReference>
<dbReference type="Pfam" id="PF09294">
    <property type="entry name" value="Interfer-bind"/>
    <property type="match status" value="1"/>
</dbReference>